<dbReference type="eggNOG" id="ENOG5033Z41">
    <property type="taxonomic scope" value="Bacteria"/>
</dbReference>
<feature type="compositionally biased region" description="Low complexity" evidence="1">
    <location>
        <begin position="35"/>
        <end position="47"/>
    </location>
</feature>
<dbReference type="STRING" id="138119.DSY2531"/>
<dbReference type="KEGG" id="dsy:DSY2531"/>
<reference evidence="3 4" key="1">
    <citation type="journal article" date="2006" name="J. Bacteriol.">
        <title>Complete genome sequence of the dehalorespiring bacterium Desulfitobacterium hafniense Y51 and comparison with Dehalococcoides ethenogenes 195.</title>
        <authorList>
            <person name="Nonaka H."/>
            <person name="Keresztes G."/>
            <person name="Shinoda Y."/>
            <person name="Ikenaga Y."/>
            <person name="Abe M."/>
            <person name="Naito K."/>
            <person name="Inatomi K."/>
            <person name="Furukawa K."/>
            <person name="Inui M."/>
            <person name="Yukawa H."/>
        </authorList>
    </citation>
    <scope>NUCLEOTIDE SEQUENCE [LARGE SCALE GENOMIC DNA]</scope>
    <source>
        <strain evidence="3 4">Y51</strain>
    </source>
</reference>
<evidence type="ECO:0000256" key="2">
    <source>
        <dbReference type="SAM" id="SignalP"/>
    </source>
</evidence>
<dbReference type="RefSeq" id="WP_011460405.1">
    <property type="nucleotide sequence ID" value="NC_007907.1"/>
</dbReference>
<protein>
    <recommendedName>
        <fullName evidence="5">Prokaryotic membrane lipoprotein lipid attachment site profile</fullName>
    </recommendedName>
</protein>
<feature type="chain" id="PRO_5038616537" description="Prokaryotic membrane lipoprotein lipid attachment site profile" evidence="2">
    <location>
        <begin position="25"/>
        <end position="187"/>
    </location>
</feature>
<gene>
    <name evidence="3" type="ordered locus">DSY2531</name>
</gene>
<proteinExistence type="predicted"/>
<evidence type="ECO:0000313" key="3">
    <source>
        <dbReference type="EMBL" id="BAE84320.1"/>
    </source>
</evidence>
<keyword evidence="2" id="KW-0732">Signal</keyword>
<dbReference type="AlphaFoldDB" id="Q24UH2"/>
<dbReference type="EMBL" id="AP008230">
    <property type="protein sequence ID" value="BAE84320.1"/>
    <property type="molecule type" value="Genomic_DNA"/>
</dbReference>
<evidence type="ECO:0000256" key="1">
    <source>
        <dbReference type="SAM" id="MobiDB-lite"/>
    </source>
</evidence>
<organism evidence="3 4">
    <name type="scientific">Desulfitobacterium hafniense (strain Y51)</name>
    <dbReference type="NCBI Taxonomy" id="138119"/>
    <lineage>
        <taxon>Bacteria</taxon>
        <taxon>Bacillati</taxon>
        <taxon>Bacillota</taxon>
        <taxon>Clostridia</taxon>
        <taxon>Eubacteriales</taxon>
        <taxon>Desulfitobacteriaceae</taxon>
        <taxon>Desulfitobacterium</taxon>
    </lineage>
</organism>
<evidence type="ECO:0000313" key="4">
    <source>
        <dbReference type="Proteomes" id="UP000001946"/>
    </source>
</evidence>
<accession>Q24UH2</accession>
<dbReference type="HOGENOM" id="CLU_137267_0_0_9"/>
<name>Q24UH2_DESHY</name>
<dbReference type="Proteomes" id="UP000001946">
    <property type="component" value="Chromosome"/>
</dbReference>
<sequence length="187" mass="20085">MMRLKLALLLLSSLLCLLSGCASTGAPPSASSVQENSSGETESENEAASNRADDFLANFSQEFSDFELLDYVKGSSKNAPIMLVGVAKNLKDNTSSTLFIVDSNGIGLVGLAAGLDATYRSVDGLRLSDNVVLLSLNVWTQAESSVEDGFLENKVRKIHDFEITVTQNEEQGGVNTVYTNKETIRPD</sequence>
<dbReference type="PROSITE" id="PS51257">
    <property type="entry name" value="PROKAR_LIPOPROTEIN"/>
    <property type="match status" value="1"/>
</dbReference>
<feature type="signal peptide" evidence="2">
    <location>
        <begin position="1"/>
        <end position="24"/>
    </location>
</feature>
<feature type="region of interest" description="Disordered" evidence="1">
    <location>
        <begin position="28"/>
        <end position="47"/>
    </location>
</feature>
<keyword evidence="4" id="KW-1185">Reference proteome</keyword>
<evidence type="ECO:0008006" key="5">
    <source>
        <dbReference type="Google" id="ProtNLM"/>
    </source>
</evidence>